<evidence type="ECO:0000256" key="2">
    <source>
        <dbReference type="SAM" id="MobiDB-lite"/>
    </source>
</evidence>
<proteinExistence type="predicted"/>
<sequence length="145" mass="16910">MGRKMDTRNKEIDEKMRARMEKVDEKMDVEAKKNEIEEIKKPMKVRKTIVGRNMVRMEEKVKEIEKSMKERVEDRIKTIEDRMKIIEDRIENRMKTFEKIIKNAATTGSCDVTSASRTIQPPINDGQTPWSSYKIQSEAAATANS</sequence>
<accession>A0AA38IRJ2</accession>
<gene>
    <name evidence="3" type="ORF">Zmor_010331</name>
</gene>
<dbReference type="Proteomes" id="UP001168821">
    <property type="component" value="Unassembled WGS sequence"/>
</dbReference>
<keyword evidence="1" id="KW-0175">Coiled coil</keyword>
<evidence type="ECO:0000313" key="3">
    <source>
        <dbReference type="EMBL" id="KAJ3658601.1"/>
    </source>
</evidence>
<comment type="caution">
    <text evidence="3">The sequence shown here is derived from an EMBL/GenBank/DDBJ whole genome shotgun (WGS) entry which is preliminary data.</text>
</comment>
<keyword evidence="4" id="KW-1185">Reference proteome</keyword>
<dbReference type="AlphaFoldDB" id="A0AA38IRJ2"/>
<evidence type="ECO:0000313" key="4">
    <source>
        <dbReference type="Proteomes" id="UP001168821"/>
    </source>
</evidence>
<dbReference type="EMBL" id="JALNTZ010000003">
    <property type="protein sequence ID" value="KAJ3658601.1"/>
    <property type="molecule type" value="Genomic_DNA"/>
</dbReference>
<feature type="region of interest" description="Disordered" evidence="2">
    <location>
        <begin position="113"/>
        <end position="145"/>
    </location>
</feature>
<organism evidence="3 4">
    <name type="scientific">Zophobas morio</name>
    <dbReference type="NCBI Taxonomy" id="2755281"/>
    <lineage>
        <taxon>Eukaryota</taxon>
        <taxon>Metazoa</taxon>
        <taxon>Ecdysozoa</taxon>
        <taxon>Arthropoda</taxon>
        <taxon>Hexapoda</taxon>
        <taxon>Insecta</taxon>
        <taxon>Pterygota</taxon>
        <taxon>Neoptera</taxon>
        <taxon>Endopterygota</taxon>
        <taxon>Coleoptera</taxon>
        <taxon>Polyphaga</taxon>
        <taxon>Cucujiformia</taxon>
        <taxon>Tenebrionidae</taxon>
        <taxon>Zophobas</taxon>
    </lineage>
</organism>
<name>A0AA38IRJ2_9CUCU</name>
<reference evidence="3" key="1">
    <citation type="journal article" date="2023" name="G3 (Bethesda)">
        <title>Whole genome assemblies of Zophobas morio and Tenebrio molitor.</title>
        <authorList>
            <person name="Kaur S."/>
            <person name="Stinson S.A."/>
            <person name="diCenzo G.C."/>
        </authorList>
    </citation>
    <scope>NUCLEOTIDE SEQUENCE</scope>
    <source>
        <strain evidence="3">QUZm001</strain>
    </source>
</reference>
<protein>
    <submittedName>
        <fullName evidence="3">Uncharacterized protein</fullName>
    </submittedName>
</protein>
<feature type="compositionally biased region" description="Polar residues" evidence="2">
    <location>
        <begin position="113"/>
        <end position="135"/>
    </location>
</feature>
<feature type="coiled-coil region" evidence="1">
    <location>
        <begin position="54"/>
        <end position="89"/>
    </location>
</feature>
<evidence type="ECO:0000256" key="1">
    <source>
        <dbReference type="SAM" id="Coils"/>
    </source>
</evidence>